<dbReference type="EMBL" id="CP016279">
    <property type="protein sequence ID" value="ANP52154.1"/>
    <property type="molecule type" value="Genomic_DNA"/>
</dbReference>
<dbReference type="AlphaFoldDB" id="A0A1B1B007"/>
<dbReference type="RefSeq" id="WP_067307797.1">
    <property type="nucleotide sequence ID" value="NZ_CP016279.1"/>
</dbReference>
<dbReference type="PANTHER" id="PTHR30136">
    <property type="entry name" value="HELIX-TURN-HELIX TRANSCRIPTIONAL REGULATOR, ICLR FAMILY"/>
    <property type="match status" value="1"/>
</dbReference>
<dbReference type="STRING" id="68214.AVL59_23640"/>
<keyword evidence="5" id="KW-0804">Transcription</keyword>
<evidence type="ECO:0000313" key="11">
    <source>
        <dbReference type="EMBL" id="MBP2055208.1"/>
    </source>
</evidence>
<evidence type="ECO:0000313" key="12">
    <source>
        <dbReference type="Proteomes" id="UP000092659"/>
    </source>
</evidence>
<name>A0A1B1B007_9ACTN</name>
<dbReference type="EMBL" id="JAGGLP010000027">
    <property type="protein sequence ID" value="MBP2055208.1"/>
    <property type="molecule type" value="Genomic_DNA"/>
</dbReference>
<dbReference type="Gene3D" id="1.10.10.10">
    <property type="entry name" value="Winged helix-like DNA-binding domain superfamily/Winged helix DNA-binding domain"/>
    <property type="match status" value="1"/>
</dbReference>
<accession>A0A1B1B007</accession>
<keyword evidence="13" id="KW-1185">Reference proteome</keyword>
<dbReference type="Pfam" id="PF01614">
    <property type="entry name" value="IclR_C"/>
    <property type="match status" value="1"/>
</dbReference>
<dbReference type="Proteomes" id="UP001519309">
    <property type="component" value="Unassembled WGS sequence"/>
</dbReference>
<organism evidence="10 12">
    <name type="scientific">Streptomyces griseochromogenes</name>
    <dbReference type="NCBI Taxonomy" id="68214"/>
    <lineage>
        <taxon>Bacteria</taxon>
        <taxon>Bacillati</taxon>
        <taxon>Actinomycetota</taxon>
        <taxon>Actinomycetes</taxon>
        <taxon>Kitasatosporales</taxon>
        <taxon>Streptomycetaceae</taxon>
        <taxon>Streptomyces</taxon>
    </lineage>
</organism>
<keyword evidence="4" id="KW-0010">Activator</keyword>
<dbReference type="PANTHER" id="PTHR30136:SF39">
    <property type="entry name" value="TRANSCRIPTIONAL REGULATORY PROTEIN"/>
    <property type="match status" value="1"/>
</dbReference>
<dbReference type="Proteomes" id="UP000092659">
    <property type="component" value="Chromosome"/>
</dbReference>
<reference evidence="10 12" key="1">
    <citation type="submission" date="2016-06" db="EMBL/GenBank/DDBJ databases">
        <title>Complete genome sequence of Streptomyces griseochromogenes ATCC 14511, the Blasticidin S producer.</title>
        <authorList>
            <person name="Wu L."/>
        </authorList>
    </citation>
    <scope>NUCLEOTIDE SEQUENCE [LARGE SCALE GENOMIC DNA]</scope>
    <source>
        <strain evidence="10 12">ATCC 14511</strain>
    </source>
</reference>
<evidence type="ECO:0000256" key="4">
    <source>
        <dbReference type="ARBA" id="ARBA00023159"/>
    </source>
</evidence>
<proteinExistence type="predicted"/>
<evidence type="ECO:0000256" key="1">
    <source>
        <dbReference type="ARBA" id="ARBA00022798"/>
    </source>
</evidence>
<dbReference type="Pfam" id="PF09339">
    <property type="entry name" value="HTH_IclR"/>
    <property type="match status" value="1"/>
</dbReference>
<evidence type="ECO:0000256" key="7">
    <source>
        <dbReference type="ARBA" id="ARBA00070406"/>
    </source>
</evidence>
<dbReference type="InterPro" id="IPR036388">
    <property type="entry name" value="WH-like_DNA-bd_sf"/>
</dbReference>
<dbReference type="GO" id="GO:0003700">
    <property type="term" value="F:DNA-binding transcription factor activity"/>
    <property type="evidence" value="ECO:0007669"/>
    <property type="project" value="TreeGrafter"/>
</dbReference>
<comment type="function">
    <text evidence="6">May be an activator protein for the gylABX operon.</text>
</comment>
<evidence type="ECO:0000259" key="9">
    <source>
        <dbReference type="PROSITE" id="PS51078"/>
    </source>
</evidence>
<gene>
    <name evidence="10" type="ORF">AVL59_23640</name>
    <name evidence="11" type="ORF">J2Z21_008221</name>
</gene>
<evidence type="ECO:0000256" key="6">
    <source>
        <dbReference type="ARBA" id="ARBA00058938"/>
    </source>
</evidence>
<reference evidence="11 13" key="2">
    <citation type="submission" date="2021-03" db="EMBL/GenBank/DDBJ databases">
        <title>Genomic Encyclopedia of Type Strains, Phase IV (KMG-IV): sequencing the most valuable type-strain genomes for metagenomic binning, comparative biology and taxonomic classification.</title>
        <authorList>
            <person name="Goeker M."/>
        </authorList>
    </citation>
    <scope>NUCLEOTIDE SEQUENCE [LARGE SCALE GENOMIC DNA]</scope>
    <source>
        <strain evidence="11 13">DSM 40499</strain>
    </source>
</reference>
<dbReference type="InterPro" id="IPR005471">
    <property type="entry name" value="Tscrpt_reg_IclR_N"/>
</dbReference>
<keyword evidence="2" id="KW-0805">Transcription regulation</keyword>
<dbReference type="Gene3D" id="3.30.450.40">
    <property type="match status" value="1"/>
</dbReference>
<dbReference type="InterPro" id="IPR014757">
    <property type="entry name" value="Tscrpt_reg_IclR_C"/>
</dbReference>
<dbReference type="PROSITE" id="PS51077">
    <property type="entry name" value="HTH_ICLR"/>
    <property type="match status" value="1"/>
</dbReference>
<evidence type="ECO:0000259" key="8">
    <source>
        <dbReference type="PROSITE" id="PS51077"/>
    </source>
</evidence>
<dbReference type="SMART" id="SM00346">
    <property type="entry name" value="HTH_ICLR"/>
    <property type="match status" value="1"/>
</dbReference>
<evidence type="ECO:0000256" key="5">
    <source>
        <dbReference type="ARBA" id="ARBA00023163"/>
    </source>
</evidence>
<dbReference type="FunFam" id="1.10.10.10:FF:000056">
    <property type="entry name" value="IclR family transcriptional regulator"/>
    <property type="match status" value="1"/>
</dbReference>
<evidence type="ECO:0000256" key="3">
    <source>
        <dbReference type="ARBA" id="ARBA00023125"/>
    </source>
</evidence>
<keyword evidence="3 11" id="KW-0238">DNA-binding</keyword>
<sequence length="253" mass="26565">MADQTQGGNTARRALRLLEAVAASREPVGLQELAETVGLSKPTAYRLLRVLQEESYLTRADSGGYRIGTQSMALAAQIMPRADVFVDARPVLQALAGLSEETATLHLRAGDEAILVLGVDSAHELRRAARLGSATPLHRGCSGQAILAHLPVREVAAVLKRVDSDLDTSQVVQALSAVRDQGFALSEGANHPGLTGVAAPVLTASGRPAASIAVSGPSARWTAEKAREFASVLTEHCSRVAELFAPLPPADRT</sequence>
<evidence type="ECO:0000313" key="13">
    <source>
        <dbReference type="Proteomes" id="UP001519309"/>
    </source>
</evidence>
<dbReference type="OrthoDB" id="8479143at2"/>
<dbReference type="InterPro" id="IPR036390">
    <property type="entry name" value="WH_DNA-bd_sf"/>
</dbReference>
<dbReference type="InterPro" id="IPR029016">
    <property type="entry name" value="GAF-like_dom_sf"/>
</dbReference>
<dbReference type="SUPFAM" id="SSF55781">
    <property type="entry name" value="GAF domain-like"/>
    <property type="match status" value="1"/>
</dbReference>
<evidence type="ECO:0000313" key="10">
    <source>
        <dbReference type="EMBL" id="ANP52154.1"/>
    </source>
</evidence>
<evidence type="ECO:0000256" key="2">
    <source>
        <dbReference type="ARBA" id="ARBA00023015"/>
    </source>
</evidence>
<feature type="domain" description="HTH iclR-type" evidence="8">
    <location>
        <begin position="8"/>
        <end position="69"/>
    </location>
</feature>
<dbReference type="PROSITE" id="PS51078">
    <property type="entry name" value="ICLR_ED"/>
    <property type="match status" value="1"/>
</dbReference>
<dbReference type="GO" id="GO:0045892">
    <property type="term" value="P:negative regulation of DNA-templated transcription"/>
    <property type="evidence" value="ECO:0007669"/>
    <property type="project" value="TreeGrafter"/>
</dbReference>
<dbReference type="GO" id="GO:0003677">
    <property type="term" value="F:DNA binding"/>
    <property type="evidence" value="ECO:0007669"/>
    <property type="project" value="UniProtKB-KW"/>
</dbReference>
<keyword evidence="1" id="KW-0319">Glycerol metabolism</keyword>
<protein>
    <recommendedName>
        <fullName evidence="7">Glycerol operon regulatory protein</fullName>
    </recommendedName>
</protein>
<dbReference type="SUPFAM" id="SSF46785">
    <property type="entry name" value="Winged helix' DNA-binding domain"/>
    <property type="match status" value="1"/>
</dbReference>
<dbReference type="InterPro" id="IPR050707">
    <property type="entry name" value="HTH_MetabolicPath_Reg"/>
</dbReference>
<feature type="domain" description="IclR-ED" evidence="9">
    <location>
        <begin position="70"/>
        <end position="246"/>
    </location>
</feature>
<dbReference type="GO" id="GO:0006071">
    <property type="term" value="P:glycerol metabolic process"/>
    <property type="evidence" value="ECO:0007669"/>
    <property type="project" value="UniProtKB-KW"/>
</dbReference>
<dbReference type="KEGG" id="sgs:AVL59_23640"/>